<evidence type="ECO:0000256" key="4">
    <source>
        <dbReference type="ARBA" id="ARBA00022679"/>
    </source>
</evidence>
<keyword evidence="3" id="KW-0328">Glycosyltransferase</keyword>
<proteinExistence type="predicted"/>
<keyword evidence="5 8" id="KW-0812">Transmembrane</keyword>
<dbReference type="AlphaFoldDB" id="A0A1F4VDG0"/>
<evidence type="ECO:0000256" key="3">
    <source>
        <dbReference type="ARBA" id="ARBA00022676"/>
    </source>
</evidence>
<feature type="transmembrane region" description="Helical" evidence="8">
    <location>
        <begin position="256"/>
        <end position="273"/>
    </location>
</feature>
<dbReference type="PANTHER" id="PTHR33908">
    <property type="entry name" value="MANNOSYLTRANSFERASE YKCB-RELATED"/>
    <property type="match status" value="1"/>
</dbReference>
<keyword evidence="4" id="KW-0808">Transferase</keyword>
<organism evidence="10 11">
    <name type="scientific">candidate division WWE3 bacterium RIFCSPLOWO2_01_FULL_41_18</name>
    <dbReference type="NCBI Taxonomy" id="1802625"/>
    <lineage>
        <taxon>Bacteria</taxon>
        <taxon>Katanobacteria</taxon>
    </lineage>
</organism>
<dbReference type="GO" id="GO:0005886">
    <property type="term" value="C:plasma membrane"/>
    <property type="evidence" value="ECO:0007669"/>
    <property type="project" value="UniProtKB-SubCell"/>
</dbReference>
<dbReference type="EMBL" id="MEVI01000003">
    <property type="protein sequence ID" value="OGC54988.1"/>
    <property type="molecule type" value="Genomic_DNA"/>
</dbReference>
<dbReference type="PANTHER" id="PTHR33908:SF11">
    <property type="entry name" value="MEMBRANE PROTEIN"/>
    <property type="match status" value="1"/>
</dbReference>
<feature type="transmembrane region" description="Helical" evidence="8">
    <location>
        <begin position="157"/>
        <end position="186"/>
    </location>
</feature>
<comment type="caution">
    <text evidence="10">The sequence shown here is derived from an EMBL/GenBank/DDBJ whole genome shotgun (WGS) entry which is preliminary data.</text>
</comment>
<dbReference type="InterPro" id="IPR050297">
    <property type="entry name" value="LipidA_mod_glycosyltrf_83"/>
</dbReference>
<feature type="transmembrane region" description="Helical" evidence="8">
    <location>
        <begin position="331"/>
        <end position="352"/>
    </location>
</feature>
<evidence type="ECO:0000313" key="11">
    <source>
        <dbReference type="Proteomes" id="UP000176504"/>
    </source>
</evidence>
<feature type="transmembrane region" description="Helical" evidence="8">
    <location>
        <begin position="280"/>
        <end position="299"/>
    </location>
</feature>
<keyword evidence="2" id="KW-1003">Cell membrane</keyword>
<comment type="subcellular location">
    <subcellularLocation>
        <location evidence="1">Cell membrane</location>
        <topology evidence="1">Multi-pass membrane protein</topology>
    </subcellularLocation>
</comment>
<feature type="domain" description="Glycosyltransferase RgtA/B/C/D-like" evidence="9">
    <location>
        <begin position="61"/>
        <end position="210"/>
    </location>
</feature>
<name>A0A1F4VDG0_UNCKA</name>
<evidence type="ECO:0000313" key="10">
    <source>
        <dbReference type="EMBL" id="OGC54988.1"/>
    </source>
</evidence>
<dbReference type="GO" id="GO:0016763">
    <property type="term" value="F:pentosyltransferase activity"/>
    <property type="evidence" value="ECO:0007669"/>
    <property type="project" value="TreeGrafter"/>
</dbReference>
<evidence type="ECO:0000256" key="8">
    <source>
        <dbReference type="SAM" id="Phobius"/>
    </source>
</evidence>
<dbReference type="Proteomes" id="UP000176504">
    <property type="component" value="Unassembled WGS sequence"/>
</dbReference>
<feature type="transmembrane region" description="Helical" evidence="8">
    <location>
        <begin position="198"/>
        <end position="219"/>
    </location>
</feature>
<dbReference type="Pfam" id="PF13231">
    <property type="entry name" value="PMT_2"/>
    <property type="match status" value="1"/>
</dbReference>
<evidence type="ECO:0000256" key="1">
    <source>
        <dbReference type="ARBA" id="ARBA00004651"/>
    </source>
</evidence>
<protein>
    <recommendedName>
        <fullName evidence="9">Glycosyltransferase RgtA/B/C/D-like domain-containing protein</fullName>
    </recommendedName>
</protein>
<reference evidence="10 11" key="1">
    <citation type="journal article" date="2016" name="Nat. Commun.">
        <title>Thousands of microbial genomes shed light on interconnected biogeochemical processes in an aquifer system.</title>
        <authorList>
            <person name="Anantharaman K."/>
            <person name="Brown C.T."/>
            <person name="Hug L.A."/>
            <person name="Sharon I."/>
            <person name="Castelle C.J."/>
            <person name="Probst A.J."/>
            <person name="Thomas B.C."/>
            <person name="Singh A."/>
            <person name="Wilkins M.J."/>
            <person name="Karaoz U."/>
            <person name="Brodie E.L."/>
            <person name="Williams K.H."/>
            <person name="Hubbard S.S."/>
            <person name="Banfield J.F."/>
        </authorList>
    </citation>
    <scope>NUCLEOTIDE SEQUENCE [LARGE SCALE GENOMIC DNA]</scope>
</reference>
<evidence type="ECO:0000256" key="2">
    <source>
        <dbReference type="ARBA" id="ARBA00022475"/>
    </source>
</evidence>
<evidence type="ECO:0000256" key="5">
    <source>
        <dbReference type="ARBA" id="ARBA00022692"/>
    </source>
</evidence>
<keyword evidence="6 8" id="KW-1133">Transmembrane helix</keyword>
<feature type="transmembrane region" description="Helical" evidence="8">
    <location>
        <begin position="78"/>
        <end position="99"/>
    </location>
</feature>
<sequence length="477" mass="55797">MRYLLRRKEIIGLIFLLAVSVFLRLSNLSYSEFQGDEIRALYVKGAPLTEFLLSQKKGPIQFLVTFAVSLFSERYDEFITRSPFFLAGVLSVFIFYFFIRQMYGKKVALLSSLFLSVNGFFVAFSRIVQYQSFTFLFYLLSLFFFEKLRRSKKLLHLILSFIFLGLGLLAHYDGAFVLLIVAYFLYQWLKGGFLSKKLYFLFFGFLIFTILVSLFYVPFLTSSSFSNTKSYLFERLEGGVDKVSDTSVTFKLYNPLFTYYFLILFFVAGVIFGNRKLLPMFLWLLPSFITLNFIASVPGTHIYNYLPPTIVIASYGIVAVYKLLENQVIKITYGLGVSLAFLFFLYQSYLIFVDHEVEYPWAEKKILFWKVSMPSDYYHLSIFGFPYNRRLKEANEFIRTNESVASVLSNEGDKLIKYYIKPLKDPMSKYDLYIYVYNSQSLLRKKSGRVKNQAPIESFYDDNGNLLTEVYLVRRKL</sequence>
<dbReference type="InterPro" id="IPR038731">
    <property type="entry name" value="RgtA/B/C-like"/>
</dbReference>
<evidence type="ECO:0000256" key="6">
    <source>
        <dbReference type="ARBA" id="ARBA00022989"/>
    </source>
</evidence>
<gene>
    <name evidence="10" type="ORF">A3A78_03335</name>
</gene>
<feature type="transmembrane region" description="Helical" evidence="8">
    <location>
        <begin position="305"/>
        <end position="324"/>
    </location>
</feature>
<keyword evidence="7 8" id="KW-0472">Membrane</keyword>
<evidence type="ECO:0000256" key="7">
    <source>
        <dbReference type="ARBA" id="ARBA00023136"/>
    </source>
</evidence>
<accession>A0A1F4VDG0</accession>
<dbReference type="GO" id="GO:0009103">
    <property type="term" value="P:lipopolysaccharide biosynthetic process"/>
    <property type="evidence" value="ECO:0007669"/>
    <property type="project" value="UniProtKB-ARBA"/>
</dbReference>
<evidence type="ECO:0000259" key="9">
    <source>
        <dbReference type="Pfam" id="PF13231"/>
    </source>
</evidence>